<feature type="region of interest" description="Disordered" evidence="1">
    <location>
        <begin position="1"/>
        <end position="28"/>
    </location>
</feature>
<feature type="compositionally biased region" description="Basic and acidic residues" evidence="1">
    <location>
        <begin position="15"/>
        <end position="28"/>
    </location>
</feature>
<evidence type="ECO:0000313" key="3">
    <source>
        <dbReference type="Proteomes" id="UP000734854"/>
    </source>
</evidence>
<dbReference type="AlphaFoldDB" id="A0A8J5HPT3"/>
<reference evidence="2 3" key="1">
    <citation type="submission" date="2020-08" db="EMBL/GenBank/DDBJ databases">
        <title>Plant Genome Project.</title>
        <authorList>
            <person name="Zhang R.-G."/>
        </authorList>
    </citation>
    <scope>NUCLEOTIDE SEQUENCE [LARGE SCALE GENOMIC DNA]</scope>
    <source>
        <tissue evidence="2">Rhizome</tissue>
    </source>
</reference>
<accession>A0A8J5HPT3</accession>
<evidence type="ECO:0000256" key="1">
    <source>
        <dbReference type="SAM" id="MobiDB-lite"/>
    </source>
</evidence>
<name>A0A8J5HPT3_ZINOF</name>
<keyword evidence="3" id="KW-1185">Reference proteome</keyword>
<organism evidence="2 3">
    <name type="scientific">Zingiber officinale</name>
    <name type="common">Ginger</name>
    <name type="synonym">Amomum zingiber</name>
    <dbReference type="NCBI Taxonomy" id="94328"/>
    <lineage>
        <taxon>Eukaryota</taxon>
        <taxon>Viridiplantae</taxon>
        <taxon>Streptophyta</taxon>
        <taxon>Embryophyta</taxon>
        <taxon>Tracheophyta</taxon>
        <taxon>Spermatophyta</taxon>
        <taxon>Magnoliopsida</taxon>
        <taxon>Liliopsida</taxon>
        <taxon>Zingiberales</taxon>
        <taxon>Zingiberaceae</taxon>
        <taxon>Zingiber</taxon>
    </lineage>
</organism>
<dbReference type="EMBL" id="JACMSC010000002">
    <property type="protein sequence ID" value="KAG6532612.1"/>
    <property type="molecule type" value="Genomic_DNA"/>
</dbReference>
<proteinExistence type="predicted"/>
<sequence>MEKLHFGGTQPPVAVDREETERFGLGDVDLRDDMTRGRRKSEEEKQKWRRWPAVGDRWCNGGGGARAIEQRGMVDLCERRYQIRARYGKLLPFAGGHRPGGHQDLPPSPS</sequence>
<dbReference type="Proteomes" id="UP000734854">
    <property type="component" value="Unassembled WGS sequence"/>
</dbReference>
<protein>
    <submittedName>
        <fullName evidence="2">Uncharacterized protein</fullName>
    </submittedName>
</protein>
<evidence type="ECO:0000313" key="2">
    <source>
        <dbReference type="EMBL" id="KAG6532612.1"/>
    </source>
</evidence>
<comment type="caution">
    <text evidence="2">The sequence shown here is derived from an EMBL/GenBank/DDBJ whole genome shotgun (WGS) entry which is preliminary data.</text>
</comment>
<gene>
    <name evidence="2" type="ORF">ZIOFF_006461</name>
</gene>